<dbReference type="RefSeq" id="WP_191710196.1">
    <property type="nucleotide sequence ID" value="NZ_JACSPQ010000006.1"/>
</dbReference>
<evidence type="ECO:0000313" key="2">
    <source>
        <dbReference type="EMBL" id="MBD8002239.1"/>
    </source>
</evidence>
<dbReference type="Gene3D" id="3.40.50.620">
    <property type="entry name" value="HUPs"/>
    <property type="match status" value="1"/>
</dbReference>
<dbReference type="PANTHER" id="PTHR30336:SF20">
    <property type="entry name" value="DUF218 DOMAIN-CONTAINING PROTEIN"/>
    <property type="match status" value="1"/>
</dbReference>
<keyword evidence="3" id="KW-1185">Reference proteome</keyword>
<dbReference type="Pfam" id="PF02698">
    <property type="entry name" value="DUF218"/>
    <property type="match status" value="1"/>
</dbReference>
<gene>
    <name evidence="2" type="ORF">H9626_08430</name>
</gene>
<feature type="domain" description="DUF218" evidence="1">
    <location>
        <begin position="246"/>
        <end position="359"/>
    </location>
</feature>
<evidence type="ECO:0000313" key="3">
    <source>
        <dbReference type="Proteomes" id="UP000616346"/>
    </source>
</evidence>
<evidence type="ECO:0000259" key="1">
    <source>
        <dbReference type="Pfam" id="PF02698"/>
    </source>
</evidence>
<dbReference type="EMBL" id="JACSPQ010000006">
    <property type="protein sequence ID" value="MBD8002239.1"/>
    <property type="molecule type" value="Genomic_DNA"/>
</dbReference>
<dbReference type="PANTHER" id="PTHR30336">
    <property type="entry name" value="INNER MEMBRANE PROTEIN, PROBABLE PERMEASE"/>
    <property type="match status" value="1"/>
</dbReference>
<proteinExistence type="predicted"/>
<comment type="caution">
    <text evidence="2">The sequence shown here is derived from an EMBL/GenBank/DDBJ whole genome shotgun (WGS) entry which is preliminary data.</text>
</comment>
<dbReference type="Proteomes" id="UP000616346">
    <property type="component" value="Unassembled WGS sequence"/>
</dbReference>
<organism evidence="2 3">
    <name type="scientific">Phocaeicola faecium</name>
    <dbReference type="NCBI Taxonomy" id="2762213"/>
    <lineage>
        <taxon>Bacteria</taxon>
        <taxon>Pseudomonadati</taxon>
        <taxon>Bacteroidota</taxon>
        <taxon>Bacteroidia</taxon>
        <taxon>Bacteroidales</taxon>
        <taxon>Bacteroidaceae</taxon>
        <taxon>Phocaeicola</taxon>
    </lineage>
</organism>
<protein>
    <submittedName>
        <fullName evidence="2">YdcF family protein</fullName>
    </submittedName>
</protein>
<dbReference type="CDD" id="cd06259">
    <property type="entry name" value="YdcF-like"/>
    <property type="match status" value="1"/>
</dbReference>
<accession>A0ABR8VBV8</accession>
<dbReference type="InterPro" id="IPR051599">
    <property type="entry name" value="Cell_Envelope_Assoc"/>
</dbReference>
<reference evidence="2 3" key="1">
    <citation type="submission" date="2020-08" db="EMBL/GenBank/DDBJ databases">
        <title>A Genomic Blueprint of the Chicken Gut Microbiome.</title>
        <authorList>
            <person name="Gilroy R."/>
            <person name="Ravi A."/>
            <person name="Getino M."/>
            <person name="Pursley I."/>
            <person name="Horton D.L."/>
            <person name="Alikhan N.-F."/>
            <person name="Baker D."/>
            <person name="Gharbi K."/>
            <person name="Hall N."/>
            <person name="Watson M."/>
            <person name="Adriaenssens E.M."/>
            <person name="Foster-Nyarko E."/>
            <person name="Jarju S."/>
            <person name="Secka A."/>
            <person name="Antonio M."/>
            <person name="Oren A."/>
            <person name="Chaudhuri R."/>
            <person name="La Ragione R.M."/>
            <person name="Hildebrand F."/>
            <person name="Pallen M.J."/>
        </authorList>
    </citation>
    <scope>NUCLEOTIDE SEQUENCE [LARGE SCALE GENOMIC DNA]</scope>
    <source>
        <strain evidence="2 3">Sa1YUN3</strain>
    </source>
</reference>
<name>A0ABR8VBV8_9BACT</name>
<sequence length="411" mass="46793">MKLFYAFCLACLCALAVQGQVRRDYRLVAPHTVESKNYYFTSLLSHSEKADSLLHASSLLVEISQAKQQRLLDAKTTAERIAAMKFSSEEIKQIGEELARLYEKGNPLDELLTFHVLPSGCYRQYKETGAELIRKIWTQDAEGMNYAVEVYAAGRKPNYPAIDSIGFDVNSRRFTEEILPACQENVALWNQKSPAFYSIPLKSVCMLLDVNDRRQSLDYEPLGETENAEAYRQIGQTDWEAYPYTAILVLGAGPEDPRERISPEGKLRAAYAAMLYRQHEAPFIILSGGRVHPYHTPYNEAYEMKKYLMEVWQIPESALIMEPHARHTTTNFRNAARIMFRAGFPMNRYAIATSSASHIDDVATDSSLPRRCQRELGYVPYRAGKRLAQRVVEFMPLAESLIINPKEPIDP</sequence>
<dbReference type="InterPro" id="IPR014729">
    <property type="entry name" value="Rossmann-like_a/b/a_fold"/>
</dbReference>
<dbReference type="InterPro" id="IPR003848">
    <property type="entry name" value="DUF218"/>
</dbReference>